<evidence type="ECO:0000256" key="2">
    <source>
        <dbReference type="ARBA" id="ARBA00022448"/>
    </source>
</evidence>
<dbReference type="AlphaFoldDB" id="A0A1I3T7W5"/>
<evidence type="ECO:0000256" key="5">
    <source>
        <dbReference type="ARBA" id="ARBA00022989"/>
    </source>
</evidence>
<feature type="transmembrane region" description="Helical" evidence="8">
    <location>
        <begin position="154"/>
        <end position="174"/>
    </location>
</feature>
<organism evidence="9 10">
    <name type="scientific">Thermoflavimicrobium dichotomicum</name>
    <dbReference type="NCBI Taxonomy" id="46223"/>
    <lineage>
        <taxon>Bacteria</taxon>
        <taxon>Bacillati</taxon>
        <taxon>Bacillota</taxon>
        <taxon>Bacilli</taxon>
        <taxon>Bacillales</taxon>
        <taxon>Thermoactinomycetaceae</taxon>
        <taxon>Thermoflavimicrobium</taxon>
    </lineage>
</organism>
<feature type="transmembrane region" description="Helical" evidence="8">
    <location>
        <begin position="112"/>
        <end position="134"/>
    </location>
</feature>
<feature type="transmembrane region" description="Helical" evidence="8">
    <location>
        <begin position="218"/>
        <end position="236"/>
    </location>
</feature>
<evidence type="ECO:0000256" key="4">
    <source>
        <dbReference type="ARBA" id="ARBA00022692"/>
    </source>
</evidence>
<protein>
    <submittedName>
        <fullName evidence="9">Putative efflux protein, MATE family</fullName>
    </submittedName>
</protein>
<dbReference type="GO" id="GO:0015297">
    <property type="term" value="F:antiporter activity"/>
    <property type="evidence" value="ECO:0007669"/>
    <property type="project" value="InterPro"/>
</dbReference>
<dbReference type="CDD" id="cd13138">
    <property type="entry name" value="MATE_yoeA_like"/>
    <property type="match status" value="1"/>
</dbReference>
<accession>A0A1I3T7W5</accession>
<feature type="transmembrane region" description="Helical" evidence="8">
    <location>
        <begin position="381"/>
        <end position="401"/>
    </location>
</feature>
<name>A0A1I3T7W5_9BACL</name>
<evidence type="ECO:0000256" key="8">
    <source>
        <dbReference type="SAM" id="Phobius"/>
    </source>
</evidence>
<keyword evidence="3" id="KW-1003">Cell membrane</keyword>
<gene>
    <name evidence="9" type="ORF">SAMN05421852_11630</name>
</gene>
<feature type="region of interest" description="Disordered" evidence="7">
    <location>
        <begin position="1"/>
        <end position="20"/>
    </location>
</feature>
<comment type="subcellular location">
    <subcellularLocation>
        <location evidence="1">Cell membrane</location>
        <topology evidence="1">Multi-pass membrane protein</topology>
    </subcellularLocation>
</comment>
<evidence type="ECO:0000313" key="10">
    <source>
        <dbReference type="Proteomes" id="UP000199545"/>
    </source>
</evidence>
<dbReference type="Pfam" id="PF01554">
    <property type="entry name" value="MatE"/>
    <property type="match status" value="2"/>
</dbReference>
<dbReference type="InterPro" id="IPR048279">
    <property type="entry name" value="MdtK-like"/>
</dbReference>
<feature type="transmembrane region" description="Helical" evidence="8">
    <location>
        <begin position="341"/>
        <end position="361"/>
    </location>
</feature>
<dbReference type="NCBIfam" id="TIGR00797">
    <property type="entry name" value="matE"/>
    <property type="match status" value="1"/>
</dbReference>
<dbReference type="Proteomes" id="UP000199545">
    <property type="component" value="Unassembled WGS sequence"/>
</dbReference>
<dbReference type="InterPro" id="IPR052031">
    <property type="entry name" value="Membrane_Transporter-Flippase"/>
</dbReference>
<feature type="transmembrane region" description="Helical" evidence="8">
    <location>
        <begin position="186"/>
        <end position="206"/>
    </location>
</feature>
<evidence type="ECO:0000256" key="6">
    <source>
        <dbReference type="ARBA" id="ARBA00023136"/>
    </source>
</evidence>
<dbReference type="PANTHER" id="PTHR43549">
    <property type="entry name" value="MULTIDRUG RESISTANCE PROTEIN YPNP-RELATED"/>
    <property type="match status" value="1"/>
</dbReference>
<keyword evidence="10" id="KW-1185">Reference proteome</keyword>
<proteinExistence type="predicted"/>
<dbReference type="GO" id="GO:0042910">
    <property type="term" value="F:xenobiotic transmembrane transporter activity"/>
    <property type="evidence" value="ECO:0007669"/>
    <property type="project" value="InterPro"/>
</dbReference>
<dbReference type="EMBL" id="FORR01000016">
    <property type="protein sequence ID" value="SFJ66592.1"/>
    <property type="molecule type" value="Genomic_DNA"/>
</dbReference>
<feature type="transmembrane region" description="Helical" evidence="8">
    <location>
        <begin position="261"/>
        <end position="287"/>
    </location>
</feature>
<evidence type="ECO:0000256" key="3">
    <source>
        <dbReference type="ARBA" id="ARBA00022475"/>
    </source>
</evidence>
<evidence type="ECO:0000313" key="9">
    <source>
        <dbReference type="EMBL" id="SFJ66592.1"/>
    </source>
</evidence>
<keyword evidence="5 8" id="KW-1133">Transmembrane helix</keyword>
<dbReference type="InterPro" id="IPR002528">
    <property type="entry name" value="MATE_fam"/>
</dbReference>
<keyword evidence="4 8" id="KW-0812">Transmembrane</keyword>
<dbReference type="RefSeq" id="WP_341849643.1">
    <property type="nucleotide sequence ID" value="NZ_FORR01000016.1"/>
</dbReference>
<dbReference type="PANTHER" id="PTHR43549:SF3">
    <property type="entry name" value="MULTIDRUG RESISTANCE PROTEIN YPNP-RELATED"/>
    <property type="match status" value="1"/>
</dbReference>
<evidence type="ECO:0000256" key="1">
    <source>
        <dbReference type="ARBA" id="ARBA00004651"/>
    </source>
</evidence>
<keyword evidence="2" id="KW-0813">Transport</keyword>
<feature type="transmembrane region" description="Helical" evidence="8">
    <location>
        <begin position="34"/>
        <end position="61"/>
    </location>
</feature>
<dbReference type="STRING" id="46223.SAMN05421852_11630"/>
<reference evidence="9 10" key="1">
    <citation type="submission" date="2016-10" db="EMBL/GenBank/DDBJ databases">
        <authorList>
            <person name="de Groot N.N."/>
        </authorList>
    </citation>
    <scope>NUCLEOTIDE SEQUENCE [LARGE SCALE GENOMIC DNA]</scope>
    <source>
        <strain evidence="9 10">DSM 44778</strain>
    </source>
</reference>
<sequence>MSQESQVLQEKKDQPEQKKDKFSIDFSKPMWQSLILFFIPLVFSNVLQSLGGTVSSVLIGLKIGENALAAASAVFPITFFLVSFVIGLGSASSILIGQAFGSKKLERMKSTVGTSLTFSFLLGILSASAGILFSDSLLALIKTPAEIKADASKYMHVLFAGLPVLFLYVIYTTFLRGSGDSKTPFYFLVISTGLTILFTPMFLFGWGVPAMGLEGAALAQIVASFISFLLLVGYLLKIKHPLALDRETIKKLRLDPQILRLMIKIGLPTSIQMIVVSLSEIAIVTFVNHFGAQATAAYGAITQVINYVQIPAMSLGIAIGIFGAQLIGANRQDRLDELVKATVILNYAIGIVLTGLAYIFSRPILSMFLTDPMTVDIAQKSLYITLWSFILLGNVIIISGLMRSSGTVFWPTLLVILGVLLVELPAAYILSRTLGLYGVWLAYPISFTVLLIGQYVYYRKFWKNRTHERFFDKPEEQPTS</sequence>
<feature type="compositionally biased region" description="Basic and acidic residues" evidence="7">
    <location>
        <begin position="9"/>
        <end position="20"/>
    </location>
</feature>
<dbReference type="PIRSF" id="PIRSF006603">
    <property type="entry name" value="DinF"/>
    <property type="match status" value="1"/>
</dbReference>
<feature type="transmembrane region" description="Helical" evidence="8">
    <location>
        <begin position="307"/>
        <end position="329"/>
    </location>
</feature>
<feature type="transmembrane region" description="Helical" evidence="8">
    <location>
        <begin position="437"/>
        <end position="458"/>
    </location>
</feature>
<dbReference type="GO" id="GO:0005886">
    <property type="term" value="C:plasma membrane"/>
    <property type="evidence" value="ECO:0007669"/>
    <property type="project" value="UniProtKB-SubCell"/>
</dbReference>
<feature type="transmembrane region" description="Helical" evidence="8">
    <location>
        <begin position="408"/>
        <end position="431"/>
    </location>
</feature>
<feature type="transmembrane region" description="Helical" evidence="8">
    <location>
        <begin position="73"/>
        <end position="100"/>
    </location>
</feature>
<keyword evidence="6 8" id="KW-0472">Membrane</keyword>
<evidence type="ECO:0000256" key="7">
    <source>
        <dbReference type="SAM" id="MobiDB-lite"/>
    </source>
</evidence>